<proteinExistence type="predicted"/>
<gene>
    <name evidence="1" type="ORF">GPAL_2511</name>
</gene>
<sequence>MRTTNSQDQSTQAMTEVALALSMAFFSLLLLALVSIGVPQPIDNTEQEMHTTVPAFVLTESTQTKQSTEGKKQPTKIQYVFYYAANLYDQNLMQTQISKLNTMQKLVLAMPMDTDVIQALSLQKKFKDFDLSLTIMDNEWLAAFESKM</sequence>
<evidence type="ECO:0000313" key="2">
    <source>
        <dbReference type="Proteomes" id="UP000006251"/>
    </source>
</evidence>
<reference evidence="2" key="1">
    <citation type="journal article" date="2014" name="Environ. Microbiol.">
        <title>Comparative genomics of the marine bacterial genus Glaciecola reveals the high degree of genomic diversity and genomic characteristic for cold adaptation.</title>
        <authorList>
            <person name="Qin Q.L."/>
            <person name="Xie B.B."/>
            <person name="Yu Y."/>
            <person name="Shu Y.L."/>
            <person name="Rong J.C."/>
            <person name="Zhang Y.J."/>
            <person name="Zhao D.L."/>
            <person name="Chen X.L."/>
            <person name="Zhang X.Y."/>
            <person name="Chen B."/>
            <person name="Zhou B.C."/>
            <person name="Zhang Y.Z."/>
        </authorList>
    </citation>
    <scope>NUCLEOTIDE SEQUENCE [LARGE SCALE GENOMIC DNA]</scope>
    <source>
        <strain evidence="2">ACAM 615</strain>
    </source>
</reference>
<dbReference type="AlphaFoldDB" id="K6ZKF3"/>
<name>K6ZKF3_9ALTE</name>
<dbReference type="OrthoDB" id="6322381at2"/>
<keyword evidence="2" id="KW-1185">Reference proteome</keyword>
<dbReference type="STRING" id="1121922.GCA_000428905_02277"/>
<accession>K6ZKF3</accession>
<protein>
    <submittedName>
        <fullName evidence="1">Uncharacterized protein</fullName>
    </submittedName>
</protein>
<comment type="caution">
    <text evidence="1">The sequence shown here is derived from an EMBL/GenBank/DDBJ whole genome shotgun (WGS) entry which is preliminary data.</text>
</comment>
<dbReference type="EMBL" id="BAEQ01000045">
    <property type="protein sequence ID" value="GAC29368.1"/>
    <property type="molecule type" value="Genomic_DNA"/>
</dbReference>
<dbReference type="Proteomes" id="UP000006251">
    <property type="component" value="Unassembled WGS sequence"/>
</dbReference>
<organism evidence="1 2">
    <name type="scientific">Brumicola pallidula DSM 14239 = ACAM 615</name>
    <dbReference type="NCBI Taxonomy" id="1121922"/>
    <lineage>
        <taxon>Bacteria</taxon>
        <taxon>Pseudomonadati</taxon>
        <taxon>Pseudomonadota</taxon>
        <taxon>Gammaproteobacteria</taxon>
        <taxon>Alteromonadales</taxon>
        <taxon>Alteromonadaceae</taxon>
        <taxon>Brumicola</taxon>
    </lineage>
</organism>
<evidence type="ECO:0000313" key="1">
    <source>
        <dbReference type="EMBL" id="GAC29368.1"/>
    </source>
</evidence>
<dbReference type="RefSeq" id="WP_006012173.1">
    <property type="nucleotide sequence ID" value="NZ_AUAV01000011.1"/>
</dbReference>